<dbReference type="EMBL" id="ML732256">
    <property type="protein sequence ID" value="KAB8072072.1"/>
    <property type="molecule type" value="Genomic_DNA"/>
</dbReference>
<keyword evidence="2" id="KW-1133">Transmembrane helix</keyword>
<dbReference type="InterPro" id="IPR053008">
    <property type="entry name" value="Phomopsin_biosynth_assoc"/>
</dbReference>
<feature type="region of interest" description="Disordered" evidence="1">
    <location>
        <begin position="1"/>
        <end position="36"/>
    </location>
</feature>
<evidence type="ECO:0000313" key="3">
    <source>
        <dbReference type="EMBL" id="KAB8072072.1"/>
    </source>
</evidence>
<protein>
    <submittedName>
        <fullName evidence="3">Uncharacterized protein</fullName>
    </submittedName>
</protein>
<feature type="transmembrane region" description="Helical" evidence="2">
    <location>
        <begin position="57"/>
        <end position="81"/>
    </location>
</feature>
<evidence type="ECO:0000313" key="4">
    <source>
        <dbReference type="Proteomes" id="UP000326565"/>
    </source>
</evidence>
<sequence>MASYEKIQQNEDGASTQSLLKGSLSGTRSSSDDDQTVVDRAPWRTHRRDRTFSGFRIVIPLLISLIITSSAGVLLLAWLVAHQTSPEPHNSYTSDPATNTRFQSTTGLTSCGTTSAEALAAGCQFDIFSFGWNPPECTDLQLYNTTLYTLRDQLEGAPAFFTSKGHPISIDVVENYGRGISTTGDLAVADDQEIRSSWEHYLVACAYGWQKVQRAAMRNWPLEEWSASYRLAKRCGPDLLTRQKRDSDSLESHLKPWFPMCGLEAEQMRKEIAAAY</sequence>
<name>A0A5N5WYD9_9EURO</name>
<feature type="compositionally biased region" description="Polar residues" evidence="1">
    <location>
        <begin position="1"/>
        <end position="29"/>
    </location>
</feature>
<dbReference type="Proteomes" id="UP000326565">
    <property type="component" value="Unassembled WGS sequence"/>
</dbReference>
<dbReference type="PANTHER" id="PTHR35896">
    <property type="entry name" value="IG-LIKE DOMAIN-CONTAINING PROTEIN"/>
    <property type="match status" value="1"/>
</dbReference>
<gene>
    <name evidence="3" type="ORF">BDV29DRAFT_158908</name>
</gene>
<keyword evidence="2" id="KW-0472">Membrane</keyword>
<evidence type="ECO:0000256" key="2">
    <source>
        <dbReference type="SAM" id="Phobius"/>
    </source>
</evidence>
<proteinExistence type="predicted"/>
<dbReference type="OrthoDB" id="3501153at2759"/>
<reference evidence="3 4" key="1">
    <citation type="submission" date="2019-04" db="EMBL/GenBank/DDBJ databases">
        <title>Friends and foes A comparative genomics study of 23 Aspergillus species from section Flavi.</title>
        <authorList>
            <consortium name="DOE Joint Genome Institute"/>
            <person name="Kjaerbolling I."/>
            <person name="Vesth T."/>
            <person name="Frisvad J.C."/>
            <person name="Nybo J.L."/>
            <person name="Theobald S."/>
            <person name="Kildgaard S."/>
            <person name="Isbrandt T."/>
            <person name="Kuo A."/>
            <person name="Sato A."/>
            <person name="Lyhne E.K."/>
            <person name="Kogle M.E."/>
            <person name="Wiebenga A."/>
            <person name="Kun R.S."/>
            <person name="Lubbers R.J."/>
            <person name="Makela M.R."/>
            <person name="Barry K."/>
            <person name="Chovatia M."/>
            <person name="Clum A."/>
            <person name="Daum C."/>
            <person name="Haridas S."/>
            <person name="He G."/>
            <person name="LaButti K."/>
            <person name="Lipzen A."/>
            <person name="Mondo S."/>
            <person name="Riley R."/>
            <person name="Salamov A."/>
            <person name="Simmons B.A."/>
            <person name="Magnuson J.K."/>
            <person name="Henrissat B."/>
            <person name="Mortensen U.H."/>
            <person name="Larsen T.O."/>
            <person name="Devries R.P."/>
            <person name="Grigoriev I.V."/>
            <person name="Machida M."/>
            <person name="Baker S.E."/>
            <person name="Andersen M.R."/>
        </authorList>
    </citation>
    <scope>NUCLEOTIDE SEQUENCE [LARGE SCALE GENOMIC DNA]</scope>
    <source>
        <strain evidence="3 4">CBS 151.66</strain>
    </source>
</reference>
<organism evidence="3 4">
    <name type="scientific">Aspergillus leporis</name>
    <dbReference type="NCBI Taxonomy" id="41062"/>
    <lineage>
        <taxon>Eukaryota</taxon>
        <taxon>Fungi</taxon>
        <taxon>Dikarya</taxon>
        <taxon>Ascomycota</taxon>
        <taxon>Pezizomycotina</taxon>
        <taxon>Eurotiomycetes</taxon>
        <taxon>Eurotiomycetidae</taxon>
        <taxon>Eurotiales</taxon>
        <taxon>Aspergillaceae</taxon>
        <taxon>Aspergillus</taxon>
        <taxon>Aspergillus subgen. Circumdati</taxon>
    </lineage>
</organism>
<accession>A0A5N5WYD9</accession>
<keyword evidence="2" id="KW-0812">Transmembrane</keyword>
<dbReference type="PANTHER" id="PTHR35896:SF3">
    <property type="entry name" value="MAJOR FACILITATOR SUPERFAMILY TRANSPORTER"/>
    <property type="match status" value="1"/>
</dbReference>
<dbReference type="AlphaFoldDB" id="A0A5N5WYD9"/>
<keyword evidence="4" id="KW-1185">Reference proteome</keyword>
<evidence type="ECO:0000256" key="1">
    <source>
        <dbReference type="SAM" id="MobiDB-lite"/>
    </source>
</evidence>